<organism evidence="1">
    <name type="scientific">Podoviridae sp. ctU7u6</name>
    <dbReference type="NCBI Taxonomy" id="2825252"/>
    <lineage>
        <taxon>Viruses</taxon>
        <taxon>Duplodnaviria</taxon>
        <taxon>Heunggongvirae</taxon>
        <taxon>Uroviricota</taxon>
        <taxon>Caudoviricetes</taxon>
    </lineage>
</organism>
<reference evidence="1" key="1">
    <citation type="journal article" date="2021" name="Proc. Natl. Acad. Sci. U.S.A.">
        <title>A Catalog of Tens of Thousands of Viruses from Human Metagenomes Reveals Hidden Associations with Chronic Diseases.</title>
        <authorList>
            <person name="Tisza M.J."/>
            <person name="Buck C.B."/>
        </authorList>
    </citation>
    <scope>NUCLEOTIDE SEQUENCE</scope>
    <source>
        <strain evidence="1">CtU7u6</strain>
    </source>
</reference>
<dbReference type="EMBL" id="BK015359">
    <property type="protein sequence ID" value="DAE03126.1"/>
    <property type="molecule type" value="Genomic_DNA"/>
</dbReference>
<accession>A0A8S5P7Q6</accession>
<sequence length="60" mass="7159">MRLSLLWRGESNSVQYTGLLTCTLAHQRILTNYYLARNNHFTMISRYRKSTVRSRYSKDS</sequence>
<proteinExistence type="predicted"/>
<protein>
    <submittedName>
        <fullName evidence="1">Uncharacterized protein</fullName>
    </submittedName>
</protein>
<evidence type="ECO:0000313" key="1">
    <source>
        <dbReference type="EMBL" id="DAE03126.1"/>
    </source>
</evidence>
<name>A0A8S5P7Q6_9CAUD</name>